<proteinExistence type="predicted"/>
<feature type="compositionally biased region" description="Basic and acidic residues" evidence="1">
    <location>
        <begin position="367"/>
        <end position="377"/>
    </location>
</feature>
<comment type="caution">
    <text evidence="3">The sequence shown here is derived from an EMBL/GenBank/DDBJ whole genome shotgun (WGS) entry which is preliminary data.</text>
</comment>
<organism evidence="3 4">
    <name type="scientific">Fistulifera solaris</name>
    <name type="common">Oleaginous diatom</name>
    <dbReference type="NCBI Taxonomy" id="1519565"/>
    <lineage>
        <taxon>Eukaryota</taxon>
        <taxon>Sar</taxon>
        <taxon>Stramenopiles</taxon>
        <taxon>Ochrophyta</taxon>
        <taxon>Bacillariophyta</taxon>
        <taxon>Bacillariophyceae</taxon>
        <taxon>Bacillariophycidae</taxon>
        <taxon>Naviculales</taxon>
        <taxon>Naviculaceae</taxon>
        <taxon>Fistulifera</taxon>
    </lineage>
</organism>
<feature type="compositionally biased region" description="Low complexity" evidence="1">
    <location>
        <begin position="407"/>
        <end position="417"/>
    </location>
</feature>
<feature type="region of interest" description="Disordered" evidence="1">
    <location>
        <begin position="1"/>
        <end position="34"/>
    </location>
</feature>
<dbReference type="Proteomes" id="UP000198406">
    <property type="component" value="Unassembled WGS sequence"/>
</dbReference>
<feature type="compositionally biased region" description="Polar residues" evidence="1">
    <location>
        <begin position="351"/>
        <end position="363"/>
    </location>
</feature>
<dbReference type="EMBL" id="BDSP01000133">
    <property type="protein sequence ID" value="GAX18900.1"/>
    <property type="molecule type" value="Genomic_DNA"/>
</dbReference>
<sequence length="459" mass="50129">MDRQRQKRQTAGTLVQKLWGKTKKKTSTAQPRPEITIPPRGIGPVSMQEINENDVLAGRGGRINAHIGNVQFRDMVAARKKEYLAKSTKKLEKAHIAAEVVRIIRNMTPPGRFLKADPDGLWYDIGDQKAIKKVGQALREDAPDVRDSDDEDDNNSNNYEPFVQSSNTITPKAVIQLPSDHPMQDDAAFHILPLVTESTRQPTPTTTGFRSTPPIAKAFGDLLPYAAGTSGAAAAAMQDADLARRSDEAFGRPFHHADKDMSFISGFSASDMVSDISGLTDPMSTLSARMSQQRPTMRQSNNTATTYSSTFTGTRQFLSASGAGLNRSNSWSSLFDNNSLRGGGIRDSSQLAGSGISGMQSVAMSDAEQRRAQRNEIHQFYQQQQQQYSSQQQQFQQQMAPPPPQPMSSYHQQSSHHGGLPTDMSVASMSMNSVASIPASIMSGLSDTLQALDLAEPRI</sequence>
<evidence type="ECO:0000256" key="1">
    <source>
        <dbReference type="SAM" id="MobiDB-lite"/>
    </source>
</evidence>
<accession>A0A1Z5JY09</accession>
<evidence type="ECO:0000313" key="4">
    <source>
        <dbReference type="Proteomes" id="UP000198406"/>
    </source>
</evidence>
<name>A0A1Z5JY09_FISSO</name>
<feature type="region of interest" description="Disordered" evidence="1">
    <location>
        <begin position="351"/>
        <end position="422"/>
    </location>
</feature>
<feature type="region of interest" description="Disordered" evidence="1">
    <location>
        <begin position="138"/>
        <end position="164"/>
    </location>
</feature>
<keyword evidence="4" id="KW-1185">Reference proteome</keyword>
<reference evidence="3 4" key="1">
    <citation type="journal article" date="2015" name="Plant Cell">
        <title>Oil accumulation by the oleaginous diatom Fistulifera solaris as revealed by the genome and transcriptome.</title>
        <authorList>
            <person name="Tanaka T."/>
            <person name="Maeda Y."/>
            <person name="Veluchamy A."/>
            <person name="Tanaka M."/>
            <person name="Abida H."/>
            <person name="Marechal E."/>
            <person name="Bowler C."/>
            <person name="Muto M."/>
            <person name="Sunaga Y."/>
            <person name="Tanaka M."/>
            <person name="Yoshino T."/>
            <person name="Taniguchi T."/>
            <person name="Fukuda Y."/>
            <person name="Nemoto M."/>
            <person name="Matsumoto M."/>
            <person name="Wong P.S."/>
            <person name="Aburatani S."/>
            <person name="Fujibuchi W."/>
        </authorList>
    </citation>
    <scope>NUCLEOTIDE SEQUENCE [LARGE SCALE GENOMIC DNA]</scope>
    <source>
        <strain evidence="3 4">JPCC DA0580</strain>
    </source>
</reference>
<feature type="compositionally biased region" description="Low complexity" evidence="1">
    <location>
        <begin position="378"/>
        <end position="399"/>
    </location>
</feature>
<dbReference type="Pfam" id="PF20710">
    <property type="entry name" value="DUF6824"/>
    <property type="match status" value="1"/>
</dbReference>
<evidence type="ECO:0000313" key="3">
    <source>
        <dbReference type="EMBL" id="GAX18900.1"/>
    </source>
</evidence>
<evidence type="ECO:0000259" key="2">
    <source>
        <dbReference type="Pfam" id="PF20710"/>
    </source>
</evidence>
<feature type="domain" description="DUF6824" evidence="2">
    <location>
        <begin position="54"/>
        <end position="140"/>
    </location>
</feature>
<protein>
    <recommendedName>
        <fullName evidence="2">DUF6824 domain-containing protein</fullName>
    </recommendedName>
</protein>
<dbReference type="OrthoDB" id="46500at2759"/>
<dbReference type="AlphaFoldDB" id="A0A1Z5JY09"/>
<dbReference type="InterPro" id="IPR049227">
    <property type="entry name" value="DUF6824"/>
</dbReference>
<dbReference type="InParanoid" id="A0A1Z5JY09"/>
<gene>
    <name evidence="3" type="ORF">FisN_8Hh118</name>
</gene>